<feature type="domain" description="GOLD" evidence="10">
    <location>
        <begin position="61"/>
        <end position="154"/>
    </location>
</feature>
<evidence type="ECO:0000256" key="5">
    <source>
        <dbReference type="ARBA" id="ARBA00022989"/>
    </source>
</evidence>
<reference evidence="11 12" key="1">
    <citation type="submission" date="2018-06" db="EMBL/GenBank/DDBJ databases">
        <title>A transcriptomic atlas of mushroom development highlights an independent origin of complex multicellularity.</title>
        <authorList>
            <consortium name="DOE Joint Genome Institute"/>
            <person name="Krizsan K."/>
            <person name="Almasi E."/>
            <person name="Merenyi Z."/>
            <person name="Sahu N."/>
            <person name="Viragh M."/>
            <person name="Koszo T."/>
            <person name="Mondo S."/>
            <person name="Kiss B."/>
            <person name="Balint B."/>
            <person name="Kues U."/>
            <person name="Barry K."/>
            <person name="Hegedus J.C."/>
            <person name="Henrissat B."/>
            <person name="Johnson J."/>
            <person name="Lipzen A."/>
            <person name="Ohm R."/>
            <person name="Nagy I."/>
            <person name="Pangilinan J."/>
            <person name="Yan J."/>
            <person name="Xiong Y."/>
            <person name="Grigoriev I.V."/>
            <person name="Hibbett D.S."/>
            <person name="Nagy L.G."/>
        </authorList>
    </citation>
    <scope>NUCLEOTIDE SEQUENCE [LARGE SCALE GENOMIC DNA]</scope>
    <source>
        <strain evidence="11 12">SZMC22713</strain>
    </source>
</reference>
<dbReference type="Proteomes" id="UP000294933">
    <property type="component" value="Unassembled WGS sequence"/>
</dbReference>
<dbReference type="InterPro" id="IPR009038">
    <property type="entry name" value="GOLD_dom"/>
</dbReference>
<evidence type="ECO:0000313" key="12">
    <source>
        <dbReference type="Proteomes" id="UP000294933"/>
    </source>
</evidence>
<dbReference type="AlphaFoldDB" id="A0A4Y7QC27"/>
<comment type="subcellular location">
    <subcellularLocation>
        <location evidence="1 7">Membrane</location>
        <topology evidence="1 7">Single-pass type I membrane protein</topology>
    </subcellularLocation>
</comment>
<feature type="region of interest" description="Disordered" evidence="8">
    <location>
        <begin position="1"/>
        <end position="24"/>
    </location>
</feature>
<dbReference type="STRING" id="50990.A0A4Y7QC27"/>
<proteinExistence type="inferred from homology"/>
<evidence type="ECO:0000256" key="4">
    <source>
        <dbReference type="ARBA" id="ARBA00022729"/>
    </source>
</evidence>
<dbReference type="VEuPathDB" id="FungiDB:BD410DRAFT_785129"/>
<keyword evidence="5 9" id="KW-1133">Transmembrane helix</keyword>
<keyword evidence="3 7" id="KW-0812">Transmembrane</keyword>
<organism evidence="11 12">
    <name type="scientific">Rickenella mellea</name>
    <dbReference type="NCBI Taxonomy" id="50990"/>
    <lineage>
        <taxon>Eukaryota</taxon>
        <taxon>Fungi</taxon>
        <taxon>Dikarya</taxon>
        <taxon>Basidiomycota</taxon>
        <taxon>Agaricomycotina</taxon>
        <taxon>Agaricomycetes</taxon>
        <taxon>Hymenochaetales</taxon>
        <taxon>Rickenellaceae</taxon>
        <taxon>Rickenella</taxon>
    </lineage>
</organism>
<evidence type="ECO:0000256" key="8">
    <source>
        <dbReference type="SAM" id="MobiDB-lite"/>
    </source>
</evidence>
<protein>
    <recommendedName>
        <fullName evidence="10">GOLD domain-containing protein</fullName>
    </recommendedName>
</protein>
<sequence>MTRCIPTPTRHQRRSSLRSSTLTSSSSTTTTFLLVLLTILTLSQPASAVKFALQSWRNPPAKCIWNTAHLNQLVVVTANVAPGASQRVDIEIVDSSPQKNQYLHKRDVKGETRFAVTAHSDGEVGVCFRNYLDKDVSSESGGTKSRIVDLDVDIGADAVDYNAIANQESLSALETEMRKLEGIVKEIVDEMDYLKSREERFTGTNESTNTRVTNFGFFTFLALLALGVWQIFHLRSFFKRKYLID</sequence>
<keyword evidence="4" id="KW-0732">Signal</keyword>
<evidence type="ECO:0000259" key="10">
    <source>
        <dbReference type="PROSITE" id="PS50866"/>
    </source>
</evidence>
<dbReference type="PANTHER" id="PTHR22811">
    <property type="entry name" value="TRANSMEMBRANE EMP24 DOMAIN-CONTAINING PROTEIN"/>
    <property type="match status" value="1"/>
</dbReference>
<keyword evidence="6 9" id="KW-0472">Membrane</keyword>
<evidence type="ECO:0000256" key="2">
    <source>
        <dbReference type="ARBA" id="ARBA00007104"/>
    </source>
</evidence>
<dbReference type="OrthoDB" id="759142at2759"/>
<name>A0A4Y7QC27_9AGAM</name>
<keyword evidence="12" id="KW-1185">Reference proteome</keyword>
<feature type="transmembrane region" description="Helical" evidence="9">
    <location>
        <begin position="215"/>
        <end position="232"/>
    </location>
</feature>
<evidence type="ECO:0000256" key="1">
    <source>
        <dbReference type="ARBA" id="ARBA00004479"/>
    </source>
</evidence>
<evidence type="ECO:0000256" key="9">
    <source>
        <dbReference type="SAM" id="Phobius"/>
    </source>
</evidence>
<dbReference type="InterPro" id="IPR015720">
    <property type="entry name" value="Emp24-like"/>
</dbReference>
<accession>A0A4Y7QC27</accession>
<evidence type="ECO:0000256" key="6">
    <source>
        <dbReference type="ARBA" id="ARBA00023136"/>
    </source>
</evidence>
<comment type="similarity">
    <text evidence="2 7">Belongs to the EMP24/GP25L family.</text>
</comment>
<gene>
    <name evidence="11" type="ORF">BD410DRAFT_785129</name>
</gene>
<dbReference type="PROSITE" id="PS50866">
    <property type="entry name" value="GOLD"/>
    <property type="match status" value="1"/>
</dbReference>
<evidence type="ECO:0000256" key="7">
    <source>
        <dbReference type="RuleBase" id="RU003827"/>
    </source>
</evidence>
<dbReference type="GO" id="GO:0016020">
    <property type="term" value="C:membrane"/>
    <property type="evidence" value="ECO:0007669"/>
    <property type="project" value="UniProtKB-SubCell"/>
</dbReference>
<evidence type="ECO:0000256" key="3">
    <source>
        <dbReference type="ARBA" id="ARBA00022692"/>
    </source>
</evidence>
<dbReference type="Pfam" id="PF01105">
    <property type="entry name" value="EMP24_GP25L"/>
    <property type="match status" value="1"/>
</dbReference>
<dbReference type="SMART" id="SM01190">
    <property type="entry name" value="EMP24_GP25L"/>
    <property type="match status" value="1"/>
</dbReference>
<dbReference type="EMBL" id="ML170164">
    <property type="protein sequence ID" value="TDL25247.1"/>
    <property type="molecule type" value="Genomic_DNA"/>
</dbReference>
<evidence type="ECO:0000313" key="11">
    <source>
        <dbReference type="EMBL" id="TDL25247.1"/>
    </source>
</evidence>